<evidence type="ECO:0000313" key="6">
    <source>
        <dbReference type="EMBL" id="TVU20437.1"/>
    </source>
</evidence>
<evidence type="ECO:0000259" key="5">
    <source>
        <dbReference type="Pfam" id="PF25512"/>
    </source>
</evidence>
<dbReference type="Gramene" id="TVU20437">
    <property type="protein sequence ID" value="TVU20437"/>
    <property type="gene ID" value="EJB05_36645"/>
</dbReference>
<keyword evidence="1" id="KW-0479">Metal-binding</keyword>
<comment type="caution">
    <text evidence="6">The sequence shown here is derived from an EMBL/GenBank/DDBJ whole genome shotgun (WGS) entry which is preliminary data.</text>
</comment>
<feature type="domain" description="AtC3H23-like CCCH zinc finger" evidence="5">
    <location>
        <begin position="17"/>
        <end position="45"/>
    </location>
</feature>
<evidence type="ECO:0000256" key="2">
    <source>
        <dbReference type="ARBA" id="ARBA00022771"/>
    </source>
</evidence>
<protein>
    <recommendedName>
        <fullName evidence="5">AtC3H23-like CCCH zinc finger domain-containing protein</fullName>
    </recommendedName>
</protein>
<keyword evidence="3" id="KW-0862">Zinc</keyword>
<evidence type="ECO:0000256" key="3">
    <source>
        <dbReference type="ARBA" id="ARBA00022833"/>
    </source>
</evidence>
<dbReference type="Pfam" id="PF25512">
    <property type="entry name" value="zf-CCCH_AtC3H23"/>
    <property type="match status" value="1"/>
</dbReference>
<gene>
    <name evidence="6" type="ORF">EJB05_36645</name>
</gene>
<dbReference type="PANTHER" id="PTHR14493">
    <property type="entry name" value="UNKEMPT FAMILY MEMBER"/>
    <property type="match status" value="1"/>
</dbReference>
<dbReference type="InterPro" id="IPR045234">
    <property type="entry name" value="Unkempt-like"/>
</dbReference>
<organism evidence="6 7">
    <name type="scientific">Eragrostis curvula</name>
    <name type="common">weeping love grass</name>
    <dbReference type="NCBI Taxonomy" id="38414"/>
    <lineage>
        <taxon>Eukaryota</taxon>
        <taxon>Viridiplantae</taxon>
        <taxon>Streptophyta</taxon>
        <taxon>Embryophyta</taxon>
        <taxon>Tracheophyta</taxon>
        <taxon>Spermatophyta</taxon>
        <taxon>Magnoliopsida</taxon>
        <taxon>Liliopsida</taxon>
        <taxon>Poales</taxon>
        <taxon>Poaceae</taxon>
        <taxon>PACMAD clade</taxon>
        <taxon>Chloridoideae</taxon>
        <taxon>Eragrostideae</taxon>
        <taxon>Eragrostidinae</taxon>
        <taxon>Eragrostis</taxon>
    </lineage>
</organism>
<name>A0A5J9UAR8_9POAL</name>
<dbReference type="PANTHER" id="PTHR14493:SF44">
    <property type="entry name" value="ZINC FINGER CCCH DOMAIN-CONTAINING PROTEIN 10"/>
    <property type="match status" value="1"/>
</dbReference>
<sequence>MRGVAESGVRGPEADDEFKVRRCARARSHDWTACPYAHPGEAARRVAYTGAACPFAHGTFELWLHPSRYRTRPCRRRVCFFAHAAAELRAAPRTRTSCPRRSRSRQVHARLAEKWENFRIKFFPIAERLLIHSRSRHPVDVEYYVSNAPVIVVVFFWTKYQDTQYRDVACLLKKQEFENLQLCFKKSNMRARGELFYLLCIISVYSDNNKYPDMPDVEII</sequence>
<dbReference type="EMBL" id="RWGY01000029">
    <property type="protein sequence ID" value="TVU20437.1"/>
    <property type="molecule type" value="Genomic_DNA"/>
</dbReference>
<keyword evidence="4" id="KW-0238">DNA-binding</keyword>
<dbReference type="OrthoDB" id="410307at2759"/>
<dbReference type="InterPro" id="IPR057444">
    <property type="entry name" value="Znf-CCCH_AtC3H23-like"/>
</dbReference>
<dbReference type="GO" id="GO:0003677">
    <property type="term" value="F:DNA binding"/>
    <property type="evidence" value="ECO:0007669"/>
    <property type="project" value="UniProtKB-KW"/>
</dbReference>
<dbReference type="GO" id="GO:0008270">
    <property type="term" value="F:zinc ion binding"/>
    <property type="evidence" value="ECO:0007669"/>
    <property type="project" value="UniProtKB-KW"/>
</dbReference>
<evidence type="ECO:0000256" key="4">
    <source>
        <dbReference type="ARBA" id="ARBA00023125"/>
    </source>
</evidence>
<keyword evidence="7" id="KW-1185">Reference proteome</keyword>
<feature type="non-terminal residue" evidence="6">
    <location>
        <position position="1"/>
    </location>
</feature>
<dbReference type="Proteomes" id="UP000324897">
    <property type="component" value="Chromosome 7"/>
</dbReference>
<accession>A0A5J9UAR8</accession>
<evidence type="ECO:0000313" key="7">
    <source>
        <dbReference type="Proteomes" id="UP000324897"/>
    </source>
</evidence>
<reference evidence="6 7" key="1">
    <citation type="journal article" date="2019" name="Sci. Rep.">
        <title>A high-quality genome of Eragrostis curvula grass provides insights into Poaceae evolution and supports new strategies to enhance forage quality.</title>
        <authorList>
            <person name="Carballo J."/>
            <person name="Santos B.A.C.M."/>
            <person name="Zappacosta D."/>
            <person name="Garbus I."/>
            <person name="Selva J.P."/>
            <person name="Gallo C.A."/>
            <person name="Diaz A."/>
            <person name="Albertini E."/>
            <person name="Caccamo M."/>
            <person name="Echenique V."/>
        </authorList>
    </citation>
    <scope>NUCLEOTIDE SEQUENCE [LARGE SCALE GENOMIC DNA]</scope>
    <source>
        <strain evidence="7">cv. Victoria</strain>
        <tissue evidence="6">Leaf</tissue>
    </source>
</reference>
<keyword evidence="2" id="KW-0863">Zinc-finger</keyword>
<proteinExistence type="predicted"/>
<evidence type="ECO:0000256" key="1">
    <source>
        <dbReference type="ARBA" id="ARBA00022723"/>
    </source>
</evidence>
<dbReference type="AlphaFoldDB" id="A0A5J9UAR8"/>